<dbReference type="InterPro" id="IPR012083">
    <property type="entry name" value="Arylsulfatase"/>
</dbReference>
<comment type="catalytic activity">
    <reaction evidence="5">
        <text>an aryl sulfate + H2O = a phenol + sulfate + H(+)</text>
        <dbReference type="Rhea" id="RHEA:17261"/>
        <dbReference type="ChEBI" id="CHEBI:15377"/>
        <dbReference type="ChEBI" id="CHEBI:15378"/>
        <dbReference type="ChEBI" id="CHEBI:16189"/>
        <dbReference type="ChEBI" id="CHEBI:33853"/>
        <dbReference type="ChEBI" id="CHEBI:140317"/>
        <dbReference type="EC" id="3.1.6.1"/>
    </reaction>
</comment>
<dbReference type="SUPFAM" id="SSF53649">
    <property type="entry name" value="Alkaline phosphatase-like"/>
    <property type="match status" value="1"/>
</dbReference>
<evidence type="ECO:0000256" key="1">
    <source>
        <dbReference type="ARBA" id="ARBA00008779"/>
    </source>
</evidence>
<dbReference type="GO" id="GO:0005539">
    <property type="term" value="F:glycosaminoglycan binding"/>
    <property type="evidence" value="ECO:0007669"/>
    <property type="project" value="TreeGrafter"/>
</dbReference>
<dbReference type="InterPro" id="IPR000917">
    <property type="entry name" value="Sulfatase_N"/>
</dbReference>
<protein>
    <recommendedName>
        <fullName evidence="5">Arylsulfatase</fullName>
        <shortName evidence="5">AS</shortName>
        <ecNumber evidence="5">3.1.6.1</ecNumber>
    </recommendedName>
    <alternativeName>
        <fullName evidence="5">Aryl-sulfate sulphohydrolase</fullName>
    </alternativeName>
</protein>
<keyword evidence="10" id="KW-1185">Reference proteome</keyword>
<dbReference type="GO" id="GO:0004065">
    <property type="term" value="F:arylsulfatase activity"/>
    <property type="evidence" value="ECO:0007669"/>
    <property type="project" value="UniProtKB-UniRule"/>
</dbReference>
<proteinExistence type="inferred from homology"/>
<dbReference type="PROSITE" id="PS00523">
    <property type="entry name" value="SULFATASE_1"/>
    <property type="match status" value="1"/>
</dbReference>
<dbReference type="PANTHER" id="PTHR43108:SF8">
    <property type="entry name" value="SD21168P"/>
    <property type="match status" value="1"/>
</dbReference>
<dbReference type="CDD" id="cd16147">
    <property type="entry name" value="G6S"/>
    <property type="match status" value="1"/>
</dbReference>
<organism evidence="9 10">
    <name type="scientific">Plectosphaerella cucumerina</name>
    <dbReference type="NCBI Taxonomy" id="40658"/>
    <lineage>
        <taxon>Eukaryota</taxon>
        <taxon>Fungi</taxon>
        <taxon>Dikarya</taxon>
        <taxon>Ascomycota</taxon>
        <taxon>Pezizomycotina</taxon>
        <taxon>Sordariomycetes</taxon>
        <taxon>Hypocreomycetidae</taxon>
        <taxon>Glomerellales</taxon>
        <taxon>Plectosphaerellaceae</taxon>
        <taxon>Plectosphaerella</taxon>
    </lineage>
</organism>
<dbReference type="AlphaFoldDB" id="A0A8K0T889"/>
<sequence>MLPPKLLSLALLAAAGCRADASREQQPLLDALFGADGDVGRRKNIVLILSDDQDAVMDSVAYMPQLKEHIIDRGTHFANHFTTTAICCPARVSLWTGKQPHNTNVTDVSPPYGGFPKFISQGLNSAYLPVWLQDAGYSTYYTGKMFNSHTIHNYDSPFLAGWSSSNFLLDPGTYSYLNPIYQRDHEAPVQHHGRHTTELIQVYAAELIGAATTGDGPFFVGIAPIAPHSNIDANHGGPPVMTLPVPLEMHQDLFPDVRVPRTAGFNPDRPSGVSWVAGLPQLSDEAVDGLDLFYRRRLQALQGVDELVGRVVRQLDEAGVLDDTYVIYTSDNGYHLGQHRLPPGKECGFEEDIRVPFFIRGPGIAEGVTEERVTAHIDIAPTVFQLAGIKLREDFDGVPMPLHASEKRSAEAERREHVAVEYWGIAIAEGELGGFDGKGQIVMPNNTYKAIRLKSDTHNLYYSVWCNNEHELYNLETDPEQMRNLYPTDQELKTADSELARVIGRLDSLLLVMKSCKGSTCHAPWRVLHPDGDVHSLDDALHTRFDDFYEAQAQVSFNRCEAGYIIDAEGPQVGYQYRGDLGWSHWG</sequence>
<comment type="PTM">
    <text evidence="6">The conversion to 3-oxoalanine (also known as C-formylglycine, FGly), of a serine or cysteine residue in prokaryotes and of a cysteine residue in eukaryotes, is critical for catalytic activity.</text>
</comment>
<dbReference type="PANTHER" id="PTHR43108">
    <property type="entry name" value="N-ACETYLGLUCOSAMINE-6-SULFATASE FAMILY MEMBER"/>
    <property type="match status" value="1"/>
</dbReference>
<dbReference type="EMBL" id="JAGPXD010000007">
    <property type="protein sequence ID" value="KAH7347285.1"/>
    <property type="molecule type" value="Genomic_DNA"/>
</dbReference>
<dbReference type="InterPro" id="IPR024607">
    <property type="entry name" value="Sulfatase_CS"/>
</dbReference>
<evidence type="ECO:0000256" key="5">
    <source>
        <dbReference type="PIRNR" id="PIRNR000972"/>
    </source>
</evidence>
<feature type="signal peptide" evidence="7">
    <location>
        <begin position="1"/>
        <end position="19"/>
    </location>
</feature>
<comment type="similarity">
    <text evidence="1 5">Belongs to the sulfatase family.</text>
</comment>
<dbReference type="InterPro" id="IPR017850">
    <property type="entry name" value="Alkaline_phosphatase_core_sf"/>
</dbReference>
<dbReference type="Proteomes" id="UP000813385">
    <property type="component" value="Unassembled WGS sequence"/>
</dbReference>
<accession>A0A8K0T889</accession>
<keyword evidence="4" id="KW-0325">Glycoprotein</keyword>
<dbReference type="PROSITE" id="PS51257">
    <property type="entry name" value="PROKAR_LIPOPROTEIN"/>
    <property type="match status" value="1"/>
</dbReference>
<evidence type="ECO:0000313" key="9">
    <source>
        <dbReference type="EMBL" id="KAH7347285.1"/>
    </source>
</evidence>
<dbReference type="EC" id="3.1.6.1" evidence="5"/>
<evidence type="ECO:0000313" key="10">
    <source>
        <dbReference type="Proteomes" id="UP000813385"/>
    </source>
</evidence>
<evidence type="ECO:0000256" key="6">
    <source>
        <dbReference type="PIRSR" id="PIRSR000972-50"/>
    </source>
</evidence>
<evidence type="ECO:0000256" key="7">
    <source>
        <dbReference type="SAM" id="SignalP"/>
    </source>
</evidence>
<dbReference type="OrthoDB" id="96314at2759"/>
<name>A0A8K0T889_9PEZI</name>
<evidence type="ECO:0000256" key="4">
    <source>
        <dbReference type="ARBA" id="ARBA00023180"/>
    </source>
</evidence>
<dbReference type="Pfam" id="PF00884">
    <property type="entry name" value="Sulfatase"/>
    <property type="match status" value="1"/>
</dbReference>
<feature type="chain" id="PRO_5035453350" description="Arylsulfatase" evidence="7">
    <location>
        <begin position="20"/>
        <end position="587"/>
    </location>
</feature>
<dbReference type="GO" id="GO:0018958">
    <property type="term" value="P:phenol-containing compound metabolic process"/>
    <property type="evidence" value="ECO:0007669"/>
    <property type="project" value="InterPro"/>
</dbReference>
<evidence type="ECO:0000259" key="8">
    <source>
        <dbReference type="Pfam" id="PF00884"/>
    </source>
</evidence>
<keyword evidence="2 7" id="KW-0732">Signal</keyword>
<dbReference type="FunFam" id="3.40.720.10:FF:000051">
    <property type="entry name" value="Arylsulfatase"/>
    <property type="match status" value="1"/>
</dbReference>
<reference evidence="9" key="1">
    <citation type="journal article" date="2021" name="Nat. Commun.">
        <title>Genetic determinants of endophytism in the Arabidopsis root mycobiome.</title>
        <authorList>
            <person name="Mesny F."/>
            <person name="Miyauchi S."/>
            <person name="Thiergart T."/>
            <person name="Pickel B."/>
            <person name="Atanasova L."/>
            <person name="Karlsson M."/>
            <person name="Huettel B."/>
            <person name="Barry K.W."/>
            <person name="Haridas S."/>
            <person name="Chen C."/>
            <person name="Bauer D."/>
            <person name="Andreopoulos W."/>
            <person name="Pangilinan J."/>
            <person name="LaButti K."/>
            <person name="Riley R."/>
            <person name="Lipzen A."/>
            <person name="Clum A."/>
            <person name="Drula E."/>
            <person name="Henrissat B."/>
            <person name="Kohler A."/>
            <person name="Grigoriev I.V."/>
            <person name="Martin F.M."/>
            <person name="Hacquard S."/>
        </authorList>
    </citation>
    <scope>NUCLEOTIDE SEQUENCE</scope>
    <source>
        <strain evidence="9">MPI-CAGE-AT-0016</strain>
    </source>
</reference>
<dbReference type="PIRSF" id="PIRSF000972">
    <property type="entry name" value="Arylsulf_plant"/>
    <property type="match status" value="1"/>
</dbReference>
<dbReference type="GO" id="GO:0008449">
    <property type="term" value="F:N-acetylglucosamine-6-sulfatase activity"/>
    <property type="evidence" value="ECO:0007669"/>
    <property type="project" value="TreeGrafter"/>
</dbReference>
<evidence type="ECO:0000256" key="2">
    <source>
        <dbReference type="ARBA" id="ARBA00022729"/>
    </source>
</evidence>
<gene>
    <name evidence="9" type="ORF">B0T11DRAFT_140906</name>
</gene>
<evidence type="ECO:0000256" key="3">
    <source>
        <dbReference type="ARBA" id="ARBA00022801"/>
    </source>
</evidence>
<feature type="domain" description="Sulfatase N-terminal" evidence="8">
    <location>
        <begin position="43"/>
        <end position="389"/>
    </location>
</feature>
<feature type="modified residue" description="3-oxoalanine (Cys)" evidence="6">
    <location>
        <position position="87"/>
    </location>
</feature>
<keyword evidence="3 5" id="KW-0378">Hydrolase</keyword>
<dbReference type="Gene3D" id="3.40.720.10">
    <property type="entry name" value="Alkaline Phosphatase, subunit A"/>
    <property type="match status" value="1"/>
</dbReference>
<comment type="caution">
    <text evidence="9">The sequence shown here is derived from an EMBL/GenBank/DDBJ whole genome shotgun (WGS) entry which is preliminary data.</text>
</comment>